<dbReference type="InterPro" id="IPR052337">
    <property type="entry name" value="SAT4-like"/>
</dbReference>
<evidence type="ECO:0000256" key="1">
    <source>
        <dbReference type="ARBA" id="ARBA00004141"/>
    </source>
</evidence>
<feature type="transmembrane region" description="Helical" evidence="6">
    <location>
        <begin position="100"/>
        <end position="119"/>
    </location>
</feature>
<evidence type="ECO:0000256" key="4">
    <source>
        <dbReference type="ARBA" id="ARBA00023136"/>
    </source>
</evidence>
<protein>
    <recommendedName>
        <fullName evidence="7">Rhodopsin domain-containing protein</fullName>
    </recommendedName>
</protein>
<dbReference type="OrthoDB" id="444631at2759"/>
<dbReference type="PANTHER" id="PTHR33048">
    <property type="entry name" value="PTH11-LIKE INTEGRAL MEMBRANE PROTEIN (AFU_ORTHOLOGUE AFUA_5G11245)"/>
    <property type="match status" value="1"/>
</dbReference>
<feature type="transmembrane region" description="Helical" evidence="6">
    <location>
        <begin position="65"/>
        <end position="88"/>
    </location>
</feature>
<reference evidence="8" key="1">
    <citation type="journal article" date="2020" name="Stud. Mycol.">
        <title>101 Dothideomycetes genomes: a test case for predicting lifestyles and emergence of pathogens.</title>
        <authorList>
            <person name="Haridas S."/>
            <person name="Albert R."/>
            <person name="Binder M."/>
            <person name="Bloem J."/>
            <person name="Labutti K."/>
            <person name="Salamov A."/>
            <person name="Andreopoulos B."/>
            <person name="Baker S."/>
            <person name="Barry K."/>
            <person name="Bills G."/>
            <person name="Bluhm B."/>
            <person name="Cannon C."/>
            <person name="Castanera R."/>
            <person name="Culley D."/>
            <person name="Daum C."/>
            <person name="Ezra D."/>
            <person name="Gonzalez J."/>
            <person name="Henrissat B."/>
            <person name="Kuo A."/>
            <person name="Liang C."/>
            <person name="Lipzen A."/>
            <person name="Lutzoni F."/>
            <person name="Magnuson J."/>
            <person name="Mondo S."/>
            <person name="Nolan M."/>
            <person name="Ohm R."/>
            <person name="Pangilinan J."/>
            <person name="Park H.-J."/>
            <person name="Ramirez L."/>
            <person name="Alfaro M."/>
            <person name="Sun H."/>
            <person name="Tritt A."/>
            <person name="Yoshinaga Y."/>
            <person name="Zwiers L.-H."/>
            <person name="Turgeon B."/>
            <person name="Goodwin S."/>
            <person name="Spatafora J."/>
            <person name="Crous P."/>
            <person name="Grigoriev I."/>
        </authorList>
    </citation>
    <scope>NUCLEOTIDE SEQUENCE</scope>
    <source>
        <strain evidence="8">CBS 119687</strain>
    </source>
</reference>
<feature type="transmembrane region" description="Helical" evidence="6">
    <location>
        <begin position="152"/>
        <end position="173"/>
    </location>
</feature>
<name>A0A6A6ANP7_9PLEO</name>
<dbReference type="AlphaFoldDB" id="A0A6A6ANP7"/>
<evidence type="ECO:0000313" key="9">
    <source>
        <dbReference type="Proteomes" id="UP000799771"/>
    </source>
</evidence>
<dbReference type="EMBL" id="ML977499">
    <property type="protein sequence ID" value="KAF2133622.1"/>
    <property type="molecule type" value="Genomic_DNA"/>
</dbReference>
<evidence type="ECO:0000256" key="3">
    <source>
        <dbReference type="ARBA" id="ARBA00022989"/>
    </source>
</evidence>
<dbReference type="GO" id="GO:0016020">
    <property type="term" value="C:membrane"/>
    <property type="evidence" value="ECO:0007669"/>
    <property type="project" value="UniProtKB-SubCell"/>
</dbReference>
<dbReference type="Proteomes" id="UP000799771">
    <property type="component" value="Unassembled WGS sequence"/>
</dbReference>
<accession>A0A6A6ANP7</accession>
<dbReference type="InterPro" id="IPR049326">
    <property type="entry name" value="Rhodopsin_dom_fungi"/>
</dbReference>
<feature type="domain" description="Rhodopsin" evidence="7">
    <location>
        <begin position="32"/>
        <end position="246"/>
    </location>
</feature>
<dbReference type="Pfam" id="PF20684">
    <property type="entry name" value="Fung_rhodopsin"/>
    <property type="match status" value="1"/>
</dbReference>
<evidence type="ECO:0000313" key="8">
    <source>
        <dbReference type="EMBL" id="KAF2133622.1"/>
    </source>
</evidence>
<dbReference type="GeneID" id="54403633"/>
<sequence>MHPVLPKKLAGTCATLCALGILTTALRCYTCLTWYSATILTGIHYGTGRRTADISLSDSVDAMRCWYLCFLSYAATITFAKISAGFFFLRISGVMTLHRVATWIVTILAALVGFVYFFLTAFQCRPVTYFWTRMEGTSGSCISIDVIIGMTYLYGSVSLLTDVAYGALLCVLIWNLRVDRRTKMLISPLLAMACIASYAAAIRMPYIKNFKDPDFLYATVYLSLWSTVECGLSVIATNLATLRPLIGHIAHTSRSLYTRSSQRTDERQFHAICAQEPIMVLEGVHGKPHITSELCIIGVKDIEQNAKGTESMAWSWRRNI</sequence>
<keyword evidence="4 6" id="KW-0472">Membrane</keyword>
<keyword evidence="3 6" id="KW-1133">Transmembrane helix</keyword>
<evidence type="ECO:0000256" key="5">
    <source>
        <dbReference type="ARBA" id="ARBA00038359"/>
    </source>
</evidence>
<comment type="similarity">
    <text evidence="5">Belongs to the SAT4 family.</text>
</comment>
<evidence type="ECO:0000256" key="2">
    <source>
        <dbReference type="ARBA" id="ARBA00022692"/>
    </source>
</evidence>
<dbReference type="RefSeq" id="XP_033528009.1">
    <property type="nucleotide sequence ID" value="XM_033663201.1"/>
</dbReference>
<proteinExistence type="inferred from homology"/>
<comment type="subcellular location">
    <subcellularLocation>
        <location evidence="1">Membrane</location>
        <topology evidence="1">Multi-pass membrane protein</topology>
    </subcellularLocation>
</comment>
<evidence type="ECO:0000259" key="7">
    <source>
        <dbReference type="Pfam" id="PF20684"/>
    </source>
</evidence>
<organism evidence="8 9">
    <name type="scientific">Dothidotthia symphoricarpi CBS 119687</name>
    <dbReference type="NCBI Taxonomy" id="1392245"/>
    <lineage>
        <taxon>Eukaryota</taxon>
        <taxon>Fungi</taxon>
        <taxon>Dikarya</taxon>
        <taxon>Ascomycota</taxon>
        <taxon>Pezizomycotina</taxon>
        <taxon>Dothideomycetes</taxon>
        <taxon>Pleosporomycetidae</taxon>
        <taxon>Pleosporales</taxon>
        <taxon>Dothidotthiaceae</taxon>
        <taxon>Dothidotthia</taxon>
    </lineage>
</organism>
<feature type="transmembrane region" description="Helical" evidence="6">
    <location>
        <begin position="185"/>
        <end position="203"/>
    </location>
</feature>
<dbReference type="PANTHER" id="PTHR33048:SF96">
    <property type="entry name" value="INTEGRAL MEMBRANE PROTEIN"/>
    <property type="match status" value="1"/>
</dbReference>
<evidence type="ECO:0000256" key="6">
    <source>
        <dbReference type="SAM" id="Phobius"/>
    </source>
</evidence>
<gene>
    <name evidence="8" type="ORF">P153DRAFT_282473</name>
</gene>
<keyword evidence="2 6" id="KW-0812">Transmembrane</keyword>
<keyword evidence="9" id="KW-1185">Reference proteome</keyword>
<feature type="transmembrane region" description="Helical" evidence="6">
    <location>
        <begin position="215"/>
        <end position="236"/>
    </location>
</feature>